<evidence type="ECO:0000313" key="2">
    <source>
        <dbReference type="EMBL" id="MCW8347401.1"/>
    </source>
</evidence>
<proteinExistence type="predicted"/>
<dbReference type="InterPro" id="IPR000873">
    <property type="entry name" value="AMP-dep_synth/lig_dom"/>
</dbReference>
<dbReference type="EMBL" id="JAKRRY010000021">
    <property type="protein sequence ID" value="MCW8347401.1"/>
    <property type="molecule type" value="Genomic_DNA"/>
</dbReference>
<evidence type="ECO:0000313" key="3">
    <source>
        <dbReference type="Proteomes" id="UP001155587"/>
    </source>
</evidence>
<dbReference type="Gene3D" id="3.40.50.12780">
    <property type="entry name" value="N-terminal domain of ligase-like"/>
    <property type="match status" value="1"/>
</dbReference>
<gene>
    <name evidence="2" type="ORF">MD535_15460</name>
</gene>
<protein>
    <submittedName>
        <fullName evidence="2">AMP-binding protein</fullName>
    </submittedName>
</protein>
<reference evidence="2" key="1">
    <citation type="submission" date="2022-02" db="EMBL/GenBank/DDBJ databases">
        <title>Vibrio sp. nov, a new bacterium isolated from seawater.</title>
        <authorList>
            <person name="Yuan Y."/>
        </authorList>
    </citation>
    <scope>NUCLEOTIDE SEQUENCE</scope>
    <source>
        <strain evidence="2">ZSDZ65</strain>
    </source>
</reference>
<name>A0A9X3CQ77_9VIBR</name>
<evidence type="ECO:0000259" key="1">
    <source>
        <dbReference type="Pfam" id="PF00501"/>
    </source>
</evidence>
<dbReference type="Proteomes" id="UP001155587">
    <property type="component" value="Unassembled WGS sequence"/>
</dbReference>
<dbReference type="Pfam" id="PF00501">
    <property type="entry name" value="AMP-binding"/>
    <property type="match status" value="1"/>
</dbReference>
<dbReference type="RefSeq" id="WP_265675925.1">
    <property type="nucleotide sequence ID" value="NZ_JAKRRY010000021.1"/>
</dbReference>
<keyword evidence="3" id="KW-1185">Reference proteome</keyword>
<dbReference type="InterPro" id="IPR042099">
    <property type="entry name" value="ANL_N_sf"/>
</dbReference>
<dbReference type="PANTHER" id="PTHR24096">
    <property type="entry name" value="LONG-CHAIN-FATTY-ACID--COA LIGASE"/>
    <property type="match status" value="1"/>
</dbReference>
<dbReference type="GO" id="GO:0016405">
    <property type="term" value="F:CoA-ligase activity"/>
    <property type="evidence" value="ECO:0007669"/>
    <property type="project" value="TreeGrafter"/>
</dbReference>
<organism evidence="2 3">
    <name type="scientific">Vibrio qingdaonensis</name>
    <dbReference type="NCBI Taxonomy" id="2829491"/>
    <lineage>
        <taxon>Bacteria</taxon>
        <taxon>Pseudomonadati</taxon>
        <taxon>Pseudomonadota</taxon>
        <taxon>Gammaproteobacteria</taxon>
        <taxon>Vibrionales</taxon>
        <taxon>Vibrionaceae</taxon>
        <taxon>Vibrio</taxon>
    </lineage>
</organism>
<sequence length="509" mass="57041">MNTFIESLIQSSSEDNNTVLIDAALGKEYIASELLACSRQVAGRLWASGVRQNDHVIVSVPASLDYYSILYGCFMIGAIPSLVDVSQKKSQLVECIDELKPVLWLSDKKIEGFTTCSSIELWAIDPSDYPDVMVSDSTECLLLYTTGTTGTPKGVPWTIAQLKSQAQELNKIHKLVDKEFVLFPYLALACIYNNRKAIIPETNSLQPNLMPISNILHQMEYYGCQYIFASPAFWVRVIECLETQSHSLDYIKIISTAGASLNLNMLRKLNSLLNKGDIYIPYASTEALLPLTMIRYEDFKTLSLDKTAQGMGIPLGTACDGIQVKVISVDCNSALSLPLKPNTIGEIIVAGERVTSKYFRKPDLTKRSKVRIPESDLTWHKMGDIGYVDDYGVVWFMTRKKYAISYGDNYFCPDAIEQFINLHTGISASAVICDNDQHVTVVIPKSEQGFVNIDVIKEKLIGLGYASSNIMLYPSLLPTDKRHNSKIDRDRLKFWVDSEYQYEEREGAL</sequence>
<dbReference type="InterPro" id="IPR020845">
    <property type="entry name" value="AMP-binding_CS"/>
</dbReference>
<dbReference type="SUPFAM" id="SSF56801">
    <property type="entry name" value="Acetyl-CoA synthetase-like"/>
    <property type="match status" value="1"/>
</dbReference>
<feature type="domain" description="AMP-dependent synthetase/ligase" evidence="1">
    <location>
        <begin position="17"/>
        <end position="359"/>
    </location>
</feature>
<comment type="caution">
    <text evidence="2">The sequence shown here is derived from an EMBL/GenBank/DDBJ whole genome shotgun (WGS) entry which is preliminary data.</text>
</comment>
<dbReference type="AlphaFoldDB" id="A0A9X3CQ77"/>
<accession>A0A9X3CQ77</accession>
<dbReference type="PROSITE" id="PS00455">
    <property type="entry name" value="AMP_BINDING"/>
    <property type="match status" value="1"/>
</dbReference>